<name>A0A6H2EL17_9ACTO</name>
<evidence type="ECO:0000313" key="4">
    <source>
        <dbReference type="Proteomes" id="UP000502298"/>
    </source>
</evidence>
<evidence type="ECO:0000256" key="1">
    <source>
        <dbReference type="SAM" id="MobiDB-lite"/>
    </source>
</evidence>
<organism evidence="3 4">
    <name type="scientific">Arcanobacterium buesumense</name>
    <dbReference type="NCBI Taxonomy" id="2722751"/>
    <lineage>
        <taxon>Bacteria</taxon>
        <taxon>Bacillati</taxon>
        <taxon>Actinomycetota</taxon>
        <taxon>Actinomycetes</taxon>
        <taxon>Actinomycetales</taxon>
        <taxon>Actinomycetaceae</taxon>
        <taxon>Arcanobacterium</taxon>
    </lineage>
</organism>
<dbReference type="RefSeq" id="WP_168917427.1">
    <property type="nucleotide sequence ID" value="NZ_CP050804.1"/>
</dbReference>
<proteinExistence type="predicted"/>
<dbReference type="KEGG" id="arca:HC352_02455"/>
<evidence type="ECO:0000313" key="3">
    <source>
        <dbReference type="EMBL" id="QJC21487.1"/>
    </source>
</evidence>
<protein>
    <submittedName>
        <fullName evidence="3">Cna B-type domain-containing protein</fullName>
    </submittedName>
</protein>
<keyword evidence="4" id="KW-1185">Reference proteome</keyword>
<feature type="region of interest" description="Disordered" evidence="1">
    <location>
        <begin position="567"/>
        <end position="616"/>
    </location>
</feature>
<feature type="domain" description="SpaA-like prealbumin fold" evidence="2">
    <location>
        <begin position="62"/>
        <end position="126"/>
    </location>
</feature>
<dbReference type="SUPFAM" id="SSF117074">
    <property type="entry name" value="Hypothetical protein PA1324"/>
    <property type="match status" value="1"/>
</dbReference>
<dbReference type="Pfam" id="PF17802">
    <property type="entry name" value="SpaA"/>
    <property type="match status" value="1"/>
</dbReference>
<dbReference type="EMBL" id="CP050804">
    <property type="protein sequence ID" value="QJC21487.1"/>
    <property type="molecule type" value="Genomic_DNA"/>
</dbReference>
<accession>A0A6H2EL17</accession>
<dbReference type="InterPro" id="IPR041033">
    <property type="entry name" value="SpaA_PFL_dom_1"/>
</dbReference>
<sequence length="649" mass="69755">MRQSQQGRFSISLAVLSALIIAFAGMLFPGGSLPAQAADGATLQISAFKHDNTGSALPDSADLLSGVTFTLTSADPSTDRQATTGADGRAIFSDLAEGDYTLTVKEVPASVVNLSKPRQISISKNPKGQFVILMDGKNENAGVGPAPGSTVPGKTPFKIYFPVTPDIAKVSSVADQAEIERCDGDKLADPVTFTMSAPLSIYANWKFAFLPSTDLSTSYIHFSIQDMVSPRLEVIAGRGYVESQGAKLDVPVLVTQTSTDQGTLVKAEINDFSKLLINGFDEVDLRTLKLEIDVRPSTTEYQNAQIDLSPIENTAEAWIDDAMVNTSNTVSVKLSGEDKTATKVWEHLDKMSAPHVSFQLMRHIAGTDPQPVPGLALAVITGETTTATWINLPNRDGNCHRWIYSVREVDSQGNPAVPENFESTQTDDLTITNSRIVHPAIDIEKYTLAEGIIDGDHDDVTDPYYLDTNDVSEGVHVGMVITNTGDIALQDLRLTDKTNPNTTGKVSNIQCTLNDQPVVFEDLKRFEVGEKIYCHGTLTDMVLGATHQDTASVAAISVVRDLEVTNSDPWNAVAPEPEPEPTPDPQPQPTPEPTPAPEPTPDPQPQPEKPQLAKTGMDANMGGLTILGLLGLGIGMTIKTQDIVAVRKK</sequence>
<feature type="compositionally biased region" description="Pro residues" evidence="1">
    <location>
        <begin position="580"/>
        <end position="608"/>
    </location>
</feature>
<gene>
    <name evidence="3" type="ORF">HC352_02455</name>
</gene>
<reference evidence="3 4" key="1">
    <citation type="submission" date="2020-03" db="EMBL/GenBank/DDBJ databases">
        <title>Complete genome of Arcanobacterium buesumensis sp. nov. strain 2701.</title>
        <authorList>
            <person name="Borowiak M."/>
            <person name="Alssahen M."/>
            <person name="Laemmler C."/>
            <person name="Malorny B."/>
            <person name="Hassan A."/>
            <person name="Prenger-Berninghoff E."/>
            <person name="Ploetz M."/>
            <person name="Abdulmawjood A."/>
        </authorList>
    </citation>
    <scope>NUCLEOTIDE SEQUENCE [LARGE SCALE GENOMIC DNA]</scope>
    <source>
        <strain evidence="3 4">2701</strain>
    </source>
</reference>
<dbReference type="GO" id="GO:0005975">
    <property type="term" value="P:carbohydrate metabolic process"/>
    <property type="evidence" value="ECO:0007669"/>
    <property type="project" value="UniProtKB-ARBA"/>
</dbReference>
<dbReference type="Proteomes" id="UP000502298">
    <property type="component" value="Chromosome"/>
</dbReference>
<dbReference type="AlphaFoldDB" id="A0A6H2EL17"/>
<dbReference type="InterPro" id="IPR013783">
    <property type="entry name" value="Ig-like_fold"/>
</dbReference>
<evidence type="ECO:0000259" key="2">
    <source>
        <dbReference type="Pfam" id="PF17802"/>
    </source>
</evidence>
<dbReference type="Gene3D" id="2.60.40.10">
    <property type="entry name" value="Immunoglobulins"/>
    <property type="match status" value="1"/>
</dbReference>